<dbReference type="EMBL" id="JADWYR010000001">
    <property type="protein sequence ID" value="MBG9375008.1"/>
    <property type="molecule type" value="Genomic_DNA"/>
</dbReference>
<dbReference type="RefSeq" id="WP_196989088.1">
    <property type="nucleotide sequence ID" value="NZ_JADWYR010000001.1"/>
</dbReference>
<organism evidence="2 3">
    <name type="scientific">Panacibacter microcysteis</name>
    <dbReference type="NCBI Taxonomy" id="2793269"/>
    <lineage>
        <taxon>Bacteria</taxon>
        <taxon>Pseudomonadati</taxon>
        <taxon>Bacteroidota</taxon>
        <taxon>Chitinophagia</taxon>
        <taxon>Chitinophagales</taxon>
        <taxon>Chitinophagaceae</taxon>
        <taxon>Panacibacter</taxon>
    </lineage>
</organism>
<dbReference type="Gene3D" id="2.60.40.10">
    <property type="entry name" value="Immunoglobulins"/>
    <property type="match status" value="1"/>
</dbReference>
<protein>
    <submittedName>
        <fullName evidence="2">Gliding motility-associated C-terminal domain-containing protein</fullName>
    </submittedName>
</protein>
<dbReference type="Pfam" id="PF13585">
    <property type="entry name" value="CHU_C"/>
    <property type="match status" value="1"/>
</dbReference>
<evidence type="ECO:0000313" key="2">
    <source>
        <dbReference type="EMBL" id="MBG9375008.1"/>
    </source>
</evidence>
<gene>
    <name evidence="2" type="ORF">I5907_02125</name>
</gene>
<dbReference type="Proteomes" id="UP000628448">
    <property type="component" value="Unassembled WGS sequence"/>
</dbReference>
<feature type="chain" id="PRO_5037779371" evidence="1">
    <location>
        <begin position="19"/>
        <end position="551"/>
    </location>
</feature>
<reference evidence="2" key="1">
    <citation type="submission" date="2020-11" db="EMBL/GenBank/DDBJ databases">
        <title>Bacterial whole genome sequence for Panacibacter sp. DH6.</title>
        <authorList>
            <person name="Le V."/>
            <person name="Ko S."/>
            <person name="Ahn C.-Y."/>
            <person name="Oh H.-M."/>
        </authorList>
    </citation>
    <scope>NUCLEOTIDE SEQUENCE</scope>
    <source>
        <strain evidence="2">DH6</strain>
    </source>
</reference>
<evidence type="ECO:0000256" key="1">
    <source>
        <dbReference type="SAM" id="SignalP"/>
    </source>
</evidence>
<proteinExistence type="predicted"/>
<dbReference type="NCBIfam" id="TIGR04131">
    <property type="entry name" value="Bac_Flav_CTERM"/>
    <property type="match status" value="1"/>
</dbReference>
<sequence length="551" mass="59604">MPKVFITILLLIPLVVFAQNSNCIPALTLTGNNSSCLGAMVTIKASVTNPGTNAVFSWKKNNTAVGTNNASFAASDLHDEDIITCTYACTTACGYDTVVTTAPFIVTVLNDFEPVITIANNDPLICEGEQTLFTSAVDYKYGTPIYNWTVNGVPVGNKTTYTTDSLTNGAEVKCLMQVIIPSCADTLYSLSKMNIYVYPMIHPAIKITPTATNICVGEEVTFTATANGGAFPTFTWMINDTATGDTGAALITSKLKDGDSVSCIITIDQDSRCKTTTSAPSNKVGMRVRDFIHPAVFVTSPETTVCAGRPVTFNAQPQYEGDYTYYQWMVNDYYAGQNSPNFTSDKFANGDRVYCSLTTNIPGCSHNETVKSATETVTIKPGPEISFTTPAPEIPFGTAATINATITTQPASVLWKPDGVVVPATALNATTIPLRNDTTLSISITDVNGCTASKEIFIKVLHRVNIPSAFTPNNDGRNDLFRIPKDASIELHEFAVFDRWGNRIFLTKDKYTGWNGTYKSQLLSPGSYVYVIKGIVEHETVIIKGTVTLIR</sequence>
<dbReference type="InterPro" id="IPR026341">
    <property type="entry name" value="T9SS_type_B"/>
</dbReference>
<evidence type="ECO:0000313" key="3">
    <source>
        <dbReference type="Proteomes" id="UP000628448"/>
    </source>
</evidence>
<accession>A0A931E4U4</accession>
<dbReference type="InterPro" id="IPR013783">
    <property type="entry name" value="Ig-like_fold"/>
</dbReference>
<dbReference type="AlphaFoldDB" id="A0A931E4U4"/>
<comment type="caution">
    <text evidence="2">The sequence shown here is derived from an EMBL/GenBank/DDBJ whole genome shotgun (WGS) entry which is preliminary data.</text>
</comment>
<feature type="signal peptide" evidence="1">
    <location>
        <begin position="1"/>
        <end position="18"/>
    </location>
</feature>
<keyword evidence="1" id="KW-0732">Signal</keyword>
<name>A0A931E4U4_9BACT</name>
<keyword evidence="3" id="KW-1185">Reference proteome</keyword>